<dbReference type="Gene3D" id="2.20.20.110">
    <property type="entry name" value="Rad4, beta-hairpin domain BHD1"/>
    <property type="match status" value="1"/>
</dbReference>
<dbReference type="Gene3D" id="3.90.260.10">
    <property type="entry name" value="Transglutaminase-like"/>
    <property type="match status" value="1"/>
</dbReference>
<dbReference type="GO" id="GO:0000111">
    <property type="term" value="C:nucleotide-excision repair factor 2 complex"/>
    <property type="evidence" value="ECO:0007669"/>
    <property type="project" value="TreeGrafter"/>
</dbReference>
<feature type="signal peptide" evidence="7">
    <location>
        <begin position="1"/>
        <end position="19"/>
    </location>
</feature>
<evidence type="ECO:0000256" key="7">
    <source>
        <dbReference type="SAM" id="SignalP"/>
    </source>
</evidence>
<dbReference type="Pfam" id="PF10405">
    <property type="entry name" value="BHD_3"/>
    <property type="match status" value="1"/>
</dbReference>
<keyword evidence="12" id="KW-1185">Reference proteome</keyword>
<dbReference type="SMART" id="SM01031">
    <property type="entry name" value="BHD_2"/>
    <property type="match status" value="1"/>
</dbReference>
<protein>
    <submittedName>
        <fullName evidence="11">DNA repair protein Rad4</fullName>
    </submittedName>
</protein>
<dbReference type="FunFam" id="3.30.70.2460:FF:000001">
    <property type="entry name" value="DNA repair protein Rad4 family"/>
    <property type="match status" value="1"/>
</dbReference>
<dbReference type="OrthoDB" id="300780at2759"/>
<dbReference type="EMBL" id="KZ269989">
    <property type="protein sequence ID" value="OZC10058.1"/>
    <property type="molecule type" value="Genomic_DNA"/>
</dbReference>
<proteinExistence type="inferred from homology"/>
<evidence type="ECO:0000259" key="10">
    <source>
        <dbReference type="SMART" id="SM01032"/>
    </source>
</evidence>
<dbReference type="InterPro" id="IPR036985">
    <property type="entry name" value="Transglutaminase-like_sf"/>
</dbReference>
<dbReference type="InterPro" id="IPR042488">
    <property type="entry name" value="Rad4_BHD3_sf"/>
</dbReference>
<keyword evidence="3" id="KW-0227">DNA damage</keyword>
<dbReference type="PANTHER" id="PTHR12135:SF0">
    <property type="entry name" value="DNA REPAIR PROTEIN COMPLEMENTING XP-C CELLS"/>
    <property type="match status" value="1"/>
</dbReference>
<dbReference type="SUPFAM" id="SSF54001">
    <property type="entry name" value="Cysteine proteinases"/>
    <property type="match status" value="1"/>
</dbReference>
<evidence type="ECO:0000256" key="2">
    <source>
        <dbReference type="ARBA" id="ARBA00009525"/>
    </source>
</evidence>
<feature type="domain" description="Rad4 beta-hairpin" evidence="10">
    <location>
        <begin position="380"/>
        <end position="454"/>
    </location>
</feature>
<feature type="domain" description="Rad4 beta-hairpin" evidence="9">
    <location>
        <begin position="318"/>
        <end position="373"/>
    </location>
</feature>
<dbReference type="GO" id="GO:0006289">
    <property type="term" value="P:nucleotide-excision repair"/>
    <property type="evidence" value="ECO:0007669"/>
    <property type="project" value="InterPro"/>
</dbReference>
<evidence type="ECO:0000313" key="12">
    <source>
        <dbReference type="Proteomes" id="UP000242913"/>
    </source>
</evidence>
<dbReference type="GO" id="GO:0003697">
    <property type="term" value="F:single-stranded DNA binding"/>
    <property type="evidence" value="ECO:0007669"/>
    <property type="project" value="TreeGrafter"/>
</dbReference>
<evidence type="ECO:0000259" key="9">
    <source>
        <dbReference type="SMART" id="SM01031"/>
    </source>
</evidence>
<gene>
    <name evidence="11" type="ORF">X798_02906</name>
</gene>
<dbReference type="Pfam" id="PF03835">
    <property type="entry name" value="Rad4"/>
    <property type="match status" value="1"/>
</dbReference>
<evidence type="ECO:0000313" key="11">
    <source>
        <dbReference type="EMBL" id="OZC10058.1"/>
    </source>
</evidence>
<dbReference type="SMART" id="SM01030">
    <property type="entry name" value="BHD_1"/>
    <property type="match status" value="1"/>
</dbReference>
<dbReference type="InterPro" id="IPR018326">
    <property type="entry name" value="Rad4_beta-hairpin_dom1"/>
</dbReference>
<dbReference type="InterPro" id="IPR018327">
    <property type="entry name" value="BHD_2"/>
</dbReference>
<evidence type="ECO:0000256" key="5">
    <source>
        <dbReference type="ARBA" id="ARBA00023242"/>
    </source>
</evidence>
<name>A0A238BZH5_9BILA</name>
<dbReference type="InterPro" id="IPR018325">
    <property type="entry name" value="Rad4/PNGase_transGLS-fold"/>
</dbReference>
<dbReference type="PANTHER" id="PTHR12135">
    <property type="entry name" value="DNA REPAIR PROTEIN XP-C / RAD4"/>
    <property type="match status" value="1"/>
</dbReference>
<dbReference type="InterPro" id="IPR038765">
    <property type="entry name" value="Papain-like_cys_pep_sf"/>
</dbReference>
<dbReference type="GO" id="GO:0005737">
    <property type="term" value="C:cytoplasm"/>
    <property type="evidence" value="ECO:0007669"/>
    <property type="project" value="TreeGrafter"/>
</dbReference>
<accession>A0A238BZH5</accession>
<evidence type="ECO:0000256" key="3">
    <source>
        <dbReference type="ARBA" id="ARBA00022763"/>
    </source>
</evidence>
<feature type="region of interest" description="Disordered" evidence="6">
    <location>
        <begin position="498"/>
        <end position="531"/>
    </location>
</feature>
<sequence>MHLLCYIAHLRIWMRILLREQYLVSICLSVIPEQLISAACPDFNIAVAEKFLHWFKTTYQPAKKIYMAKDNFGDAQRHRLEELIAEQVYENDKDLAFTMRQRPLEAVESLVKYYGSRKLTANDYIEWPEKLEETVGKIVLFDFKNQDGNDSASIDKLNPKRNYWVEFWDKNSRHWICLDPWTGSTNKPETVETDVTSPMHYVLCIDNEYAMRDITARYASKYLTPAVRRLWVNQDWWNDTLELYQSKNVMYKKLEDVTIQDYLFSKPKPTVISEYKNHPLYVLEKDLSVYEAIYPENQQPVGKIKDFNIYLRSSVHRLDGEINWMKQLRSIKPNEKPYRVVQKKSCSRASSEYGGPKTVDLYGRWQTIPYVTPKIVDGRVPRNGFGNLYIYKSSMIPDGCVHLQLNGLVAIARKLGIDCVPAVVGWNHYRGGTHPILDGCVILKEHEDELREAWSKQYEKKEIAAKLKRTQRAIKNWRCLVKGLITLKKHVDEKLENNEKTDKNATETTNGAGTLTWPPTDYSLPNINSKL</sequence>
<keyword evidence="5" id="KW-0539">Nucleus</keyword>
<dbReference type="GO" id="GO:0003684">
    <property type="term" value="F:damaged DNA binding"/>
    <property type="evidence" value="ECO:0007669"/>
    <property type="project" value="InterPro"/>
</dbReference>
<dbReference type="Pfam" id="PF10403">
    <property type="entry name" value="BHD_1"/>
    <property type="match status" value="1"/>
</dbReference>
<dbReference type="InterPro" id="IPR004583">
    <property type="entry name" value="DNA_repair_Rad4"/>
</dbReference>
<dbReference type="SMART" id="SM01032">
    <property type="entry name" value="BHD_3"/>
    <property type="match status" value="1"/>
</dbReference>
<evidence type="ECO:0000256" key="4">
    <source>
        <dbReference type="ARBA" id="ARBA00023204"/>
    </source>
</evidence>
<dbReference type="Gene3D" id="3.30.70.2460">
    <property type="entry name" value="Rad4, beta-hairpin domain BHD3"/>
    <property type="match status" value="1"/>
</dbReference>
<keyword evidence="7" id="KW-0732">Signal</keyword>
<feature type="domain" description="Rad4 beta-hairpin" evidence="8">
    <location>
        <begin position="264"/>
        <end position="316"/>
    </location>
</feature>
<evidence type="ECO:0000256" key="1">
    <source>
        <dbReference type="ARBA" id="ARBA00004123"/>
    </source>
</evidence>
<dbReference type="GO" id="GO:0071942">
    <property type="term" value="C:XPC complex"/>
    <property type="evidence" value="ECO:0007669"/>
    <property type="project" value="TreeGrafter"/>
</dbReference>
<keyword evidence="4" id="KW-0234">DNA repair</keyword>
<dbReference type="GO" id="GO:0006298">
    <property type="term" value="P:mismatch repair"/>
    <property type="evidence" value="ECO:0007669"/>
    <property type="project" value="TreeGrafter"/>
</dbReference>
<dbReference type="InterPro" id="IPR018328">
    <property type="entry name" value="Rad4_beta-hairpin_dom3"/>
</dbReference>
<dbReference type="AlphaFoldDB" id="A0A238BZH5"/>
<dbReference type="Proteomes" id="UP000242913">
    <property type="component" value="Unassembled WGS sequence"/>
</dbReference>
<organism evidence="11 12">
    <name type="scientific">Onchocerca flexuosa</name>
    <dbReference type="NCBI Taxonomy" id="387005"/>
    <lineage>
        <taxon>Eukaryota</taxon>
        <taxon>Metazoa</taxon>
        <taxon>Ecdysozoa</taxon>
        <taxon>Nematoda</taxon>
        <taxon>Chromadorea</taxon>
        <taxon>Rhabditida</taxon>
        <taxon>Spirurina</taxon>
        <taxon>Spiruromorpha</taxon>
        <taxon>Filarioidea</taxon>
        <taxon>Onchocercidae</taxon>
        <taxon>Onchocerca</taxon>
    </lineage>
</organism>
<comment type="similarity">
    <text evidence="2">Belongs to the XPC family.</text>
</comment>
<reference evidence="11 12" key="1">
    <citation type="submission" date="2015-12" db="EMBL/GenBank/DDBJ databases">
        <title>Draft genome of the nematode, Onchocerca flexuosa.</title>
        <authorList>
            <person name="Mitreva M."/>
        </authorList>
    </citation>
    <scope>NUCLEOTIDE SEQUENCE [LARGE SCALE GENOMIC DNA]</scope>
    <source>
        <strain evidence="11">Red Deer</strain>
    </source>
</reference>
<evidence type="ECO:0000256" key="6">
    <source>
        <dbReference type="SAM" id="MobiDB-lite"/>
    </source>
</evidence>
<feature type="chain" id="PRO_5012986140" evidence="7">
    <location>
        <begin position="20"/>
        <end position="531"/>
    </location>
</feature>
<comment type="subcellular location">
    <subcellularLocation>
        <location evidence="1">Nucleus</location>
    </subcellularLocation>
</comment>
<evidence type="ECO:0000259" key="8">
    <source>
        <dbReference type="SMART" id="SM01030"/>
    </source>
</evidence>